<dbReference type="EMBL" id="KV454208">
    <property type="protein sequence ID" value="ODQ62666.1"/>
    <property type="molecule type" value="Genomic_DNA"/>
</dbReference>
<dbReference type="OrthoDB" id="3987294at2759"/>
<evidence type="ECO:0000256" key="1">
    <source>
        <dbReference type="SAM" id="MobiDB-lite"/>
    </source>
</evidence>
<proteinExistence type="predicted"/>
<dbReference type="RefSeq" id="XP_019041873.1">
    <property type="nucleotide sequence ID" value="XM_019183044.1"/>
</dbReference>
<evidence type="ECO:0000313" key="2">
    <source>
        <dbReference type="EMBL" id="ODQ62666.1"/>
    </source>
</evidence>
<sequence length="99" mass="11520">MRSITKTPMARQFTLLSQRRLISTARVNRNTTPKQPEEKKPQPISPHAAFYKDFGTPLVKVLGVTFVTYYGLQYLWEYLDSQEPEEHPNIQPINVKNDD</sequence>
<organism evidence="2 3">
    <name type="scientific">Wickerhamomyces anomalus (strain ATCC 58044 / CBS 1984 / NCYC 433 / NRRL Y-366-8)</name>
    <name type="common">Yeast</name>
    <name type="synonym">Hansenula anomala</name>
    <dbReference type="NCBI Taxonomy" id="683960"/>
    <lineage>
        <taxon>Eukaryota</taxon>
        <taxon>Fungi</taxon>
        <taxon>Dikarya</taxon>
        <taxon>Ascomycota</taxon>
        <taxon>Saccharomycotina</taxon>
        <taxon>Saccharomycetes</taxon>
        <taxon>Phaffomycetales</taxon>
        <taxon>Wickerhamomycetaceae</taxon>
        <taxon>Wickerhamomyces</taxon>
    </lineage>
</organism>
<reference evidence="2 3" key="1">
    <citation type="journal article" date="2016" name="Proc. Natl. Acad. Sci. U.S.A.">
        <title>Comparative genomics of biotechnologically important yeasts.</title>
        <authorList>
            <person name="Riley R."/>
            <person name="Haridas S."/>
            <person name="Wolfe K.H."/>
            <person name="Lopes M.R."/>
            <person name="Hittinger C.T."/>
            <person name="Goeker M."/>
            <person name="Salamov A.A."/>
            <person name="Wisecaver J.H."/>
            <person name="Long T.M."/>
            <person name="Calvey C.H."/>
            <person name="Aerts A.L."/>
            <person name="Barry K.W."/>
            <person name="Choi C."/>
            <person name="Clum A."/>
            <person name="Coughlan A.Y."/>
            <person name="Deshpande S."/>
            <person name="Douglass A.P."/>
            <person name="Hanson S.J."/>
            <person name="Klenk H.-P."/>
            <person name="LaButti K.M."/>
            <person name="Lapidus A."/>
            <person name="Lindquist E.A."/>
            <person name="Lipzen A.M."/>
            <person name="Meier-Kolthoff J.P."/>
            <person name="Ohm R.A."/>
            <person name="Otillar R.P."/>
            <person name="Pangilinan J.L."/>
            <person name="Peng Y."/>
            <person name="Rokas A."/>
            <person name="Rosa C.A."/>
            <person name="Scheuner C."/>
            <person name="Sibirny A.A."/>
            <person name="Slot J.C."/>
            <person name="Stielow J.B."/>
            <person name="Sun H."/>
            <person name="Kurtzman C.P."/>
            <person name="Blackwell M."/>
            <person name="Grigoriev I.V."/>
            <person name="Jeffries T.W."/>
        </authorList>
    </citation>
    <scope>NUCLEOTIDE SEQUENCE [LARGE SCALE GENOMIC DNA]</scope>
    <source>
        <strain evidence="3">ATCC 58044 / CBS 1984 / NCYC 433 / NRRL Y-366-8</strain>
    </source>
</reference>
<keyword evidence="3" id="KW-1185">Reference proteome</keyword>
<dbReference type="GeneID" id="30200290"/>
<evidence type="ECO:0000313" key="3">
    <source>
        <dbReference type="Proteomes" id="UP000094112"/>
    </source>
</evidence>
<accession>A0A1E3PB81</accession>
<gene>
    <name evidence="2" type="ORF">WICANDRAFT_60723</name>
</gene>
<feature type="region of interest" description="Disordered" evidence="1">
    <location>
        <begin position="26"/>
        <end position="45"/>
    </location>
</feature>
<protein>
    <submittedName>
        <fullName evidence="2">Uncharacterized protein</fullName>
    </submittedName>
</protein>
<dbReference type="AlphaFoldDB" id="A0A1E3PB81"/>
<name>A0A1E3PB81_WICAA</name>
<dbReference type="Proteomes" id="UP000094112">
    <property type="component" value="Unassembled WGS sequence"/>
</dbReference>